<sequence>MHAKRVCVTRRDGLRGPLKSRPNRAQFKIVEPEPLHNDGEKRFGKQLMQRRLYMRRSAPIALVKYVEAEIVQIEADDVPVAISNEVSKSQISMLVIGASSGGSFTRLHYITRIDQRFSYIVRAKRYVIETEKTPVQSSSRAIEPVKTTVQSPPESHALPLNIPLTAANAQHPNTISSNLAMETDFSTNETEGSTQPEDSGEFIEDTSMEIASIEPTNQLRCMDSSLHSVMVLTDNDEVADRLGGGMSLPNLQGYGTMGRPPENPKRIHLRGDLKIKRQGVKPKKASSPYSRGEVLIGQKSQKDGEIDDYDMGAASNSGELQC</sequence>
<reference evidence="2 3" key="1">
    <citation type="submission" date="2024-01" db="EMBL/GenBank/DDBJ databases">
        <title>Genome assemblies of Stephania.</title>
        <authorList>
            <person name="Yang L."/>
        </authorList>
    </citation>
    <scope>NUCLEOTIDE SEQUENCE [LARGE SCALE GENOMIC DNA]</scope>
    <source>
        <strain evidence="2">YNDBR</strain>
        <tissue evidence="2">Leaf</tissue>
    </source>
</reference>
<feature type="region of interest" description="Disordered" evidence="1">
    <location>
        <begin position="277"/>
        <end position="322"/>
    </location>
</feature>
<protein>
    <submittedName>
        <fullName evidence="2">Uncharacterized protein</fullName>
    </submittedName>
</protein>
<proteinExistence type="predicted"/>
<comment type="caution">
    <text evidence="2">The sequence shown here is derived from an EMBL/GenBank/DDBJ whole genome shotgun (WGS) entry which is preliminary data.</text>
</comment>
<accession>A0AAP0P5A6</accession>
<evidence type="ECO:0000256" key="1">
    <source>
        <dbReference type="SAM" id="MobiDB-lite"/>
    </source>
</evidence>
<dbReference type="EMBL" id="JBBNAF010000007">
    <property type="protein sequence ID" value="KAK9128066.1"/>
    <property type="molecule type" value="Genomic_DNA"/>
</dbReference>
<dbReference type="AlphaFoldDB" id="A0AAP0P5A6"/>
<evidence type="ECO:0000313" key="2">
    <source>
        <dbReference type="EMBL" id="KAK9128066.1"/>
    </source>
</evidence>
<gene>
    <name evidence="2" type="ORF">Syun_016863</name>
</gene>
<keyword evidence="3" id="KW-1185">Reference proteome</keyword>
<evidence type="ECO:0000313" key="3">
    <source>
        <dbReference type="Proteomes" id="UP001420932"/>
    </source>
</evidence>
<name>A0AAP0P5A6_9MAGN</name>
<organism evidence="2 3">
    <name type="scientific">Stephania yunnanensis</name>
    <dbReference type="NCBI Taxonomy" id="152371"/>
    <lineage>
        <taxon>Eukaryota</taxon>
        <taxon>Viridiplantae</taxon>
        <taxon>Streptophyta</taxon>
        <taxon>Embryophyta</taxon>
        <taxon>Tracheophyta</taxon>
        <taxon>Spermatophyta</taxon>
        <taxon>Magnoliopsida</taxon>
        <taxon>Ranunculales</taxon>
        <taxon>Menispermaceae</taxon>
        <taxon>Menispermoideae</taxon>
        <taxon>Cissampelideae</taxon>
        <taxon>Stephania</taxon>
    </lineage>
</organism>
<dbReference type="Proteomes" id="UP001420932">
    <property type="component" value="Unassembled WGS sequence"/>
</dbReference>